<sequence length="268" mass="28560">MPTALVTGASRGLGAAFAQRLARDGFDLVLVARDNVGLQRVAGEAARLGIKVEVLAADLADAAERAAVERRIADRARPVDLLVNNASYECGVDFRMADPEPLQTEIDVNVTAVMILTHAALPGMIERGRGSVINVASFAGYLSASGSAHSATKAWMIAFTDTVEASLAGTGVRMIALVPGRLRTGKHRELEPTGTSMMWLEPDAVVDACIADLARGRTVCTPGLLYNAVVRTLETPRRTLRTLARLTGHRRGQMRQPVPGPRPEITSS</sequence>
<evidence type="ECO:0000256" key="3">
    <source>
        <dbReference type="RuleBase" id="RU000363"/>
    </source>
</evidence>
<reference evidence="5 6" key="1">
    <citation type="submission" date="2020-04" db="EMBL/GenBank/DDBJ databases">
        <authorList>
            <person name="Klaysubun C."/>
            <person name="Duangmal K."/>
            <person name="Lipun K."/>
        </authorList>
    </citation>
    <scope>NUCLEOTIDE SEQUENCE [LARGE SCALE GENOMIC DNA]</scope>
    <source>
        <strain evidence="5 6">JCM 11839</strain>
    </source>
</reference>
<evidence type="ECO:0000313" key="5">
    <source>
        <dbReference type="EMBL" id="NMH78188.1"/>
    </source>
</evidence>
<comment type="caution">
    <text evidence="5">The sequence shown here is derived from an EMBL/GenBank/DDBJ whole genome shotgun (WGS) entry which is preliminary data.</text>
</comment>
<protein>
    <submittedName>
        <fullName evidence="5">SDR family NAD(P)-dependent oxidoreductase</fullName>
    </submittedName>
</protein>
<evidence type="ECO:0000256" key="2">
    <source>
        <dbReference type="ARBA" id="ARBA00023002"/>
    </source>
</evidence>
<name>A0ABX1RG17_9PSEU</name>
<dbReference type="Pfam" id="PF00106">
    <property type="entry name" value="adh_short"/>
    <property type="match status" value="1"/>
</dbReference>
<dbReference type="InterPro" id="IPR036291">
    <property type="entry name" value="NAD(P)-bd_dom_sf"/>
</dbReference>
<dbReference type="RefSeq" id="WP_169396265.1">
    <property type="nucleotide sequence ID" value="NZ_BAAAJH010000021.1"/>
</dbReference>
<dbReference type="CDD" id="cd05233">
    <property type="entry name" value="SDR_c"/>
    <property type="match status" value="1"/>
</dbReference>
<dbReference type="InterPro" id="IPR002347">
    <property type="entry name" value="SDR_fam"/>
</dbReference>
<dbReference type="PRINTS" id="PR00081">
    <property type="entry name" value="GDHRDH"/>
</dbReference>
<organism evidence="5 6">
    <name type="scientific">Pseudonocardia xinjiangensis</name>
    <dbReference type="NCBI Taxonomy" id="75289"/>
    <lineage>
        <taxon>Bacteria</taxon>
        <taxon>Bacillati</taxon>
        <taxon>Actinomycetota</taxon>
        <taxon>Actinomycetes</taxon>
        <taxon>Pseudonocardiales</taxon>
        <taxon>Pseudonocardiaceae</taxon>
        <taxon>Pseudonocardia</taxon>
    </lineage>
</organism>
<dbReference type="PANTHER" id="PTHR44196">
    <property type="entry name" value="DEHYDROGENASE/REDUCTASE SDR FAMILY MEMBER 7B"/>
    <property type="match status" value="1"/>
</dbReference>
<evidence type="ECO:0000256" key="4">
    <source>
        <dbReference type="SAM" id="MobiDB-lite"/>
    </source>
</evidence>
<accession>A0ABX1RG17</accession>
<dbReference type="PANTHER" id="PTHR44196:SF2">
    <property type="entry name" value="SHORT-CHAIN DEHYDROGENASE-RELATED"/>
    <property type="match status" value="1"/>
</dbReference>
<keyword evidence="2" id="KW-0560">Oxidoreductase</keyword>
<dbReference type="PRINTS" id="PR00080">
    <property type="entry name" value="SDRFAMILY"/>
</dbReference>
<dbReference type="EMBL" id="JAAXKY010000038">
    <property type="protein sequence ID" value="NMH78188.1"/>
    <property type="molecule type" value="Genomic_DNA"/>
</dbReference>
<evidence type="ECO:0000313" key="6">
    <source>
        <dbReference type="Proteomes" id="UP001296706"/>
    </source>
</evidence>
<dbReference type="Proteomes" id="UP001296706">
    <property type="component" value="Unassembled WGS sequence"/>
</dbReference>
<feature type="region of interest" description="Disordered" evidence="4">
    <location>
        <begin position="248"/>
        <end position="268"/>
    </location>
</feature>
<gene>
    <name evidence="5" type="ORF">HF577_13980</name>
</gene>
<dbReference type="SUPFAM" id="SSF51735">
    <property type="entry name" value="NAD(P)-binding Rossmann-fold domains"/>
    <property type="match status" value="1"/>
</dbReference>
<dbReference type="Gene3D" id="3.40.50.720">
    <property type="entry name" value="NAD(P)-binding Rossmann-like Domain"/>
    <property type="match status" value="1"/>
</dbReference>
<keyword evidence="6" id="KW-1185">Reference proteome</keyword>
<comment type="similarity">
    <text evidence="1 3">Belongs to the short-chain dehydrogenases/reductases (SDR) family.</text>
</comment>
<evidence type="ECO:0000256" key="1">
    <source>
        <dbReference type="ARBA" id="ARBA00006484"/>
    </source>
</evidence>
<dbReference type="PIRSF" id="PIRSF000126">
    <property type="entry name" value="11-beta-HSD1"/>
    <property type="match status" value="1"/>
</dbReference>
<proteinExistence type="inferred from homology"/>